<dbReference type="Pfam" id="PF00004">
    <property type="entry name" value="AAA"/>
    <property type="match status" value="1"/>
</dbReference>
<evidence type="ECO:0000256" key="3">
    <source>
        <dbReference type="ARBA" id="ARBA00022840"/>
    </source>
</evidence>
<evidence type="ECO:0000256" key="1">
    <source>
        <dbReference type="ARBA" id="ARBA00006914"/>
    </source>
</evidence>
<sequence>MEDLIISKQLKDELAHILAWIQFRGEIQNNESLRRNFRSGYRALFYGPPGTGKSLTVALLGKLTSQPVYRIDLSQIVSKYIGETEKNLSRLLDMAENKDWILFFDEADSLFSKRTEITDSKDKYANQGTSYLLQRLEEFEGLVILATNLRPNIDRAFVRRFQSILYFNLPTIQERERLWENALRNINMAPDINLQRLAEKYEVSGAAISNAIQFAWLNAKKNQRETIQSLDLEAGLIREMSKEGKSVKE</sequence>
<accession>A0AAD5KE71</accession>
<dbReference type="InterPro" id="IPR003593">
    <property type="entry name" value="AAA+_ATPase"/>
</dbReference>
<dbReference type="Gene3D" id="3.40.50.300">
    <property type="entry name" value="P-loop containing nucleotide triphosphate hydrolases"/>
    <property type="match status" value="1"/>
</dbReference>
<dbReference type="GO" id="GO:0005524">
    <property type="term" value="F:ATP binding"/>
    <property type="evidence" value="ECO:0007669"/>
    <property type="project" value="UniProtKB-KW"/>
</dbReference>
<keyword evidence="2" id="KW-0547">Nucleotide-binding</keyword>
<gene>
    <name evidence="5" type="ORF">GHT06_004995</name>
</gene>
<proteinExistence type="inferred from homology"/>
<keyword evidence="6" id="KW-1185">Reference proteome</keyword>
<dbReference type="GO" id="GO:0016887">
    <property type="term" value="F:ATP hydrolysis activity"/>
    <property type="evidence" value="ECO:0007669"/>
    <property type="project" value="InterPro"/>
</dbReference>
<dbReference type="AlphaFoldDB" id="A0AAD5KE71"/>
<name>A0AAD5KE71_9CRUS</name>
<dbReference type="CDD" id="cd19481">
    <property type="entry name" value="RecA-like_protease"/>
    <property type="match status" value="1"/>
</dbReference>
<protein>
    <submittedName>
        <fullName evidence="5">ATPase</fullName>
    </submittedName>
</protein>
<evidence type="ECO:0000256" key="2">
    <source>
        <dbReference type="ARBA" id="ARBA00022741"/>
    </source>
</evidence>
<dbReference type="SUPFAM" id="SSF52540">
    <property type="entry name" value="P-loop containing nucleoside triphosphate hydrolases"/>
    <property type="match status" value="1"/>
</dbReference>
<evidence type="ECO:0000313" key="5">
    <source>
        <dbReference type="EMBL" id="KAI9550101.1"/>
    </source>
</evidence>
<dbReference type="Proteomes" id="UP000820818">
    <property type="component" value="Unassembled WGS sequence"/>
</dbReference>
<dbReference type="InterPro" id="IPR027417">
    <property type="entry name" value="P-loop_NTPase"/>
</dbReference>
<keyword evidence="3" id="KW-0067">ATP-binding</keyword>
<organism evidence="5 6">
    <name type="scientific">Daphnia sinensis</name>
    <dbReference type="NCBI Taxonomy" id="1820382"/>
    <lineage>
        <taxon>Eukaryota</taxon>
        <taxon>Metazoa</taxon>
        <taxon>Ecdysozoa</taxon>
        <taxon>Arthropoda</taxon>
        <taxon>Crustacea</taxon>
        <taxon>Branchiopoda</taxon>
        <taxon>Diplostraca</taxon>
        <taxon>Cladocera</taxon>
        <taxon>Anomopoda</taxon>
        <taxon>Daphniidae</taxon>
        <taxon>Daphnia</taxon>
        <taxon>Daphnia similis group</taxon>
    </lineage>
</organism>
<dbReference type="EMBL" id="WJBH02000187">
    <property type="protein sequence ID" value="KAI9550101.1"/>
    <property type="molecule type" value="Genomic_DNA"/>
</dbReference>
<feature type="domain" description="AAA+ ATPase" evidence="4">
    <location>
        <begin position="39"/>
        <end position="171"/>
    </location>
</feature>
<comment type="similarity">
    <text evidence="1">Belongs to the AAA ATPase family.</text>
</comment>
<evidence type="ECO:0000259" key="4">
    <source>
        <dbReference type="SMART" id="SM00382"/>
    </source>
</evidence>
<evidence type="ECO:0000313" key="6">
    <source>
        <dbReference type="Proteomes" id="UP000820818"/>
    </source>
</evidence>
<dbReference type="InterPro" id="IPR050221">
    <property type="entry name" value="26S_Proteasome_ATPase"/>
</dbReference>
<dbReference type="InterPro" id="IPR003959">
    <property type="entry name" value="ATPase_AAA_core"/>
</dbReference>
<comment type="caution">
    <text evidence="5">The sequence shown here is derived from an EMBL/GenBank/DDBJ whole genome shotgun (WGS) entry which is preliminary data.</text>
</comment>
<dbReference type="Gene3D" id="1.10.8.60">
    <property type="match status" value="1"/>
</dbReference>
<dbReference type="PANTHER" id="PTHR23073">
    <property type="entry name" value="26S PROTEASOME REGULATORY SUBUNIT"/>
    <property type="match status" value="1"/>
</dbReference>
<reference evidence="5" key="1">
    <citation type="submission" date="2022-05" db="EMBL/GenBank/DDBJ databases">
        <title>A multi-omics perspective on studying reproductive biology in Daphnia sinensis.</title>
        <authorList>
            <person name="Jia J."/>
        </authorList>
    </citation>
    <scope>NUCLEOTIDE SEQUENCE</scope>
    <source>
        <strain evidence="5">WSL</strain>
    </source>
</reference>
<dbReference type="SMART" id="SM00382">
    <property type="entry name" value="AAA"/>
    <property type="match status" value="1"/>
</dbReference>